<protein>
    <recommendedName>
        <fullName evidence="2 5">acid phosphatase</fullName>
        <ecNumber evidence="2 5">3.1.3.2</ecNumber>
    </recommendedName>
</protein>
<dbReference type="InterPro" id="IPR051558">
    <property type="entry name" value="Metallophosphoesterase_PAP"/>
</dbReference>
<evidence type="ECO:0000313" key="10">
    <source>
        <dbReference type="Proteomes" id="UP000070093"/>
    </source>
</evidence>
<accession>A0A137SW10</accession>
<evidence type="ECO:0000256" key="2">
    <source>
        <dbReference type="ARBA" id="ARBA00012646"/>
    </source>
</evidence>
<keyword evidence="6" id="KW-0479">Metal-binding</keyword>
<comment type="cofactor">
    <cofactor evidence="6">
        <name>Fe cation</name>
        <dbReference type="ChEBI" id="CHEBI:24875"/>
    </cofactor>
    <text evidence="6">Binds 2 iron ions per subunit.</text>
</comment>
<keyword evidence="5 6" id="KW-0408">Iron</keyword>
<feature type="binding site" evidence="6">
    <location>
        <position position="117"/>
    </location>
    <ligand>
        <name>Fe cation</name>
        <dbReference type="ChEBI" id="CHEBI:24875"/>
        <label>1</label>
    </ligand>
</feature>
<comment type="caution">
    <text evidence="9">The sequence shown here is derived from an EMBL/GenBank/DDBJ whole genome shotgun (WGS) entry which is preliminary data.</text>
</comment>
<dbReference type="PANTHER" id="PTHR10161:SF14">
    <property type="entry name" value="TARTRATE-RESISTANT ACID PHOSPHATASE TYPE 5"/>
    <property type="match status" value="1"/>
</dbReference>
<organism evidence="9 10">
    <name type="scientific">Prevotella bivia</name>
    <dbReference type="NCBI Taxonomy" id="28125"/>
    <lineage>
        <taxon>Bacteria</taxon>
        <taxon>Pseudomonadati</taxon>
        <taxon>Bacteroidota</taxon>
        <taxon>Bacteroidia</taxon>
        <taxon>Bacteroidales</taxon>
        <taxon>Prevotellaceae</taxon>
        <taxon>Prevotella</taxon>
    </lineage>
</organism>
<dbReference type="STRING" id="28125.HMPREF3202_01346"/>
<evidence type="ECO:0000256" key="3">
    <source>
        <dbReference type="ARBA" id="ARBA00022729"/>
    </source>
</evidence>
<sequence length="357" mass="40226">MEKKVSSKHSSINGFAMMKGKVATVVLASALLIGGGLTAQAQNTALTTCSQSAATAIPQNPNWKANAAEWQKLKGEITLYMTNDMGRNGYYDQKPIAELMGEMAGTVNPECVLAVGDIHHFNGVASTQDPLWLTNYEWVYSHPDLMLNWFPVCGNHEYRGNTQAFMNYGKVSRRWMMPAKYYTKVFEHKGTTVRIIFLDTTPLIDSYRKNPEIYPDACKQDAEAQLSWLDETLKNAKEDWVIVVGHHPIYAYTEKKESERLDMQKRLLPILHKYSNVAIYACGHIHNFQHIQKKGDNIDYVVNSSSSLARPVKPIDGTVFCSPADGFSVFTADKKQLRMSMIDKDGKIIYTVLKVKK</sequence>
<feature type="binding site" evidence="6">
    <location>
        <position position="284"/>
    </location>
    <ligand>
        <name>Fe cation</name>
        <dbReference type="ChEBI" id="CHEBI:24875"/>
        <label>2</label>
    </ligand>
</feature>
<evidence type="ECO:0000256" key="7">
    <source>
        <dbReference type="SAM" id="SignalP"/>
    </source>
</evidence>
<gene>
    <name evidence="9" type="ORF">HMPREF3202_01346</name>
</gene>
<dbReference type="RefSeq" id="WP_004337439.1">
    <property type="nucleotide sequence ID" value="NZ_JASORG020000001.1"/>
</dbReference>
<feature type="binding site" evidence="6">
    <location>
        <position position="84"/>
    </location>
    <ligand>
        <name>Fe cation</name>
        <dbReference type="ChEBI" id="CHEBI:24875"/>
        <label>1</label>
    </ligand>
</feature>
<name>A0A137SW10_9BACT</name>
<feature type="domain" description="Calcineurin-like phosphoesterase" evidence="8">
    <location>
        <begin position="82"/>
        <end position="287"/>
    </location>
</feature>
<feature type="binding site" evidence="6">
    <location>
        <position position="155"/>
    </location>
    <ligand>
        <name>Fe cation</name>
        <dbReference type="ChEBI" id="CHEBI:24875"/>
        <label>2</label>
    </ligand>
</feature>
<proteinExistence type="predicted"/>
<evidence type="ECO:0000256" key="6">
    <source>
        <dbReference type="PIRSR" id="PIRSR000898-1"/>
    </source>
</evidence>
<dbReference type="GO" id="GO:0003993">
    <property type="term" value="F:acid phosphatase activity"/>
    <property type="evidence" value="ECO:0007669"/>
    <property type="project" value="UniProtKB-UniRule"/>
</dbReference>
<dbReference type="AlphaFoldDB" id="A0A137SW10"/>
<evidence type="ECO:0000256" key="5">
    <source>
        <dbReference type="PIRNR" id="PIRNR000898"/>
    </source>
</evidence>
<dbReference type="InterPro" id="IPR024927">
    <property type="entry name" value="Acid_PPase"/>
</dbReference>
<dbReference type="eggNOG" id="COG1409">
    <property type="taxonomic scope" value="Bacteria"/>
</dbReference>
<evidence type="ECO:0000256" key="1">
    <source>
        <dbReference type="ARBA" id="ARBA00000032"/>
    </source>
</evidence>
<evidence type="ECO:0000256" key="4">
    <source>
        <dbReference type="ARBA" id="ARBA00022801"/>
    </source>
</evidence>
<dbReference type="PATRIC" id="fig|28125.4.peg.1330"/>
<evidence type="ECO:0000313" key="9">
    <source>
        <dbReference type="EMBL" id="KXO16638.1"/>
    </source>
</evidence>
<comment type="catalytic activity">
    <reaction evidence="1 5">
        <text>a phosphate monoester + H2O = an alcohol + phosphate</text>
        <dbReference type="Rhea" id="RHEA:15017"/>
        <dbReference type="ChEBI" id="CHEBI:15377"/>
        <dbReference type="ChEBI" id="CHEBI:30879"/>
        <dbReference type="ChEBI" id="CHEBI:43474"/>
        <dbReference type="ChEBI" id="CHEBI:67140"/>
        <dbReference type="EC" id="3.1.3.2"/>
    </reaction>
</comment>
<feature type="signal peptide" evidence="7">
    <location>
        <begin position="1"/>
        <end position="41"/>
    </location>
</feature>
<dbReference type="EC" id="3.1.3.2" evidence="2 5"/>
<dbReference type="InterPro" id="IPR004843">
    <property type="entry name" value="Calcineurin-like_PHP"/>
</dbReference>
<evidence type="ECO:0000259" key="8">
    <source>
        <dbReference type="Pfam" id="PF00149"/>
    </source>
</evidence>
<dbReference type="Gene3D" id="3.60.21.10">
    <property type="match status" value="1"/>
</dbReference>
<dbReference type="InterPro" id="IPR029052">
    <property type="entry name" value="Metallo-depent_PP-like"/>
</dbReference>
<dbReference type="Proteomes" id="UP000070093">
    <property type="component" value="Unassembled WGS sequence"/>
</dbReference>
<keyword evidence="3 7" id="KW-0732">Signal</keyword>
<feature type="binding site" evidence="6">
    <location>
        <position position="246"/>
    </location>
    <ligand>
        <name>Fe cation</name>
        <dbReference type="ChEBI" id="CHEBI:24875"/>
        <label>2</label>
    </ligand>
</feature>
<dbReference type="SUPFAM" id="SSF56300">
    <property type="entry name" value="Metallo-dependent phosphatases"/>
    <property type="match status" value="1"/>
</dbReference>
<feature type="chain" id="PRO_5007481065" description="acid phosphatase" evidence="7">
    <location>
        <begin position="42"/>
        <end position="357"/>
    </location>
</feature>
<dbReference type="EMBL" id="LTAG01000069">
    <property type="protein sequence ID" value="KXO16638.1"/>
    <property type="molecule type" value="Genomic_DNA"/>
</dbReference>
<keyword evidence="4 5" id="KW-0378">Hydrolase</keyword>
<feature type="binding site" evidence="6">
    <location>
        <position position="286"/>
    </location>
    <ligand>
        <name>Fe cation</name>
        <dbReference type="ChEBI" id="CHEBI:24875"/>
        <label>1</label>
    </ligand>
</feature>
<feature type="binding site" evidence="6">
    <location>
        <position position="117"/>
    </location>
    <ligand>
        <name>Fe cation</name>
        <dbReference type="ChEBI" id="CHEBI:24875"/>
        <label>2</label>
    </ligand>
</feature>
<dbReference type="PIRSF" id="PIRSF000898">
    <property type="entry name" value="Acid_Ptase_5"/>
    <property type="match status" value="1"/>
</dbReference>
<reference evidence="9 10" key="1">
    <citation type="submission" date="2016-02" db="EMBL/GenBank/DDBJ databases">
        <authorList>
            <person name="Wen L."/>
            <person name="He K."/>
            <person name="Yang H."/>
        </authorList>
    </citation>
    <scope>NUCLEOTIDE SEQUENCE [LARGE SCALE GENOMIC DNA]</scope>
    <source>
        <strain evidence="9 10">GED7880</strain>
    </source>
</reference>
<dbReference type="PANTHER" id="PTHR10161">
    <property type="entry name" value="TARTRATE-RESISTANT ACID PHOSPHATASE TYPE 5"/>
    <property type="match status" value="1"/>
</dbReference>
<dbReference type="GO" id="GO:0046872">
    <property type="term" value="F:metal ion binding"/>
    <property type="evidence" value="ECO:0007669"/>
    <property type="project" value="UniProtKB-KW"/>
</dbReference>
<dbReference type="Pfam" id="PF00149">
    <property type="entry name" value="Metallophos"/>
    <property type="match status" value="1"/>
</dbReference>
<dbReference type="GeneID" id="78530342"/>